<dbReference type="PROSITE" id="PS52016">
    <property type="entry name" value="TONB_DEPENDENT_REC_3"/>
    <property type="match status" value="1"/>
</dbReference>
<keyword evidence="3 7" id="KW-1134">Transmembrane beta strand</keyword>
<dbReference type="AlphaFoldDB" id="A0A7M2Y9W3"/>
<dbReference type="GO" id="GO:0009279">
    <property type="term" value="C:cell outer membrane"/>
    <property type="evidence" value="ECO:0007669"/>
    <property type="project" value="UniProtKB-SubCell"/>
</dbReference>
<dbReference type="NCBIfam" id="TIGR04057">
    <property type="entry name" value="SusC_RagA_signa"/>
    <property type="match status" value="1"/>
</dbReference>
<dbReference type="Pfam" id="PF07715">
    <property type="entry name" value="Plug"/>
    <property type="match status" value="1"/>
</dbReference>
<organism evidence="10 11">
    <name type="scientific">Kaistella flava</name>
    <name type="common">ex Peng et al. 2021</name>
    <dbReference type="NCBI Taxonomy" id="2038776"/>
    <lineage>
        <taxon>Bacteria</taxon>
        <taxon>Pseudomonadati</taxon>
        <taxon>Bacteroidota</taxon>
        <taxon>Flavobacteriia</taxon>
        <taxon>Flavobacteriales</taxon>
        <taxon>Weeksellaceae</taxon>
        <taxon>Chryseobacterium group</taxon>
        <taxon>Kaistella</taxon>
    </lineage>
</organism>
<keyword evidence="5 7" id="KW-0472">Membrane</keyword>
<dbReference type="InterPro" id="IPR037066">
    <property type="entry name" value="Plug_dom_sf"/>
</dbReference>
<comment type="similarity">
    <text evidence="7">Belongs to the TonB-dependent receptor family.</text>
</comment>
<dbReference type="InterPro" id="IPR023996">
    <property type="entry name" value="TonB-dep_OMP_SusC/RagA"/>
</dbReference>
<keyword evidence="4 7" id="KW-0812">Transmembrane</keyword>
<reference evidence="10 11" key="1">
    <citation type="submission" date="2019-05" db="EMBL/GenBank/DDBJ databases">
        <title>Chryseobacterium sp. isolated from King George Island, maritime Antarctica.</title>
        <authorList>
            <person name="Peng X."/>
        </authorList>
    </citation>
    <scope>NUCLEOTIDE SEQUENCE [LARGE SCALE GENOMIC DNA]</scope>
    <source>
        <strain evidence="10 11">7-3A</strain>
    </source>
</reference>
<dbReference type="Pfam" id="PF13715">
    <property type="entry name" value="CarbopepD_reg_2"/>
    <property type="match status" value="1"/>
</dbReference>
<keyword evidence="2 7" id="KW-0813">Transport</keyword>
<dbReference type="InterPro" id="IPR036942">
    <property type="entry name" value="Beta-barrel_TonB_sf"/>
</dbReference>
<keyword evidence="6 7" id="KW-0998">Cell outer membrane</keyword>
<dbReference type="KEGG" id="kfa:Q73A0000_09605"/>
<protein>
    <submittedName>
        <fullName evidence="10">SusC/RagA family TonB-linked outer membrane protein</fullName>
    </submittedName>
</protein>
<evidence type="ECO:0000256" key="7">
    <source>
        <dbReference type="PROSITE-ProRule" id="PRU01360"/>
    </source>
</evidence>
<evidence type="ECO:0000256" key="8">
    <source>
        <dbReference type="SAM" id="SignalP"/>
    </source>
</evidence>
<dbReference type="Gene3D" id="2.60.40.1120">
    <property type="entry name" value="Carboxypeptidase-like, regulatory domain"/>
    <property type="match status" value="1"/>
</dbReference>
<feature type="chain" id="PRO_5032432586" evidence="8">
    <location>
        <begin position="19"/>
        <end position="1067"/>
    </location>
</feature>
<proteinExistence type="inferred from homology"/>
<dbReference type="SUPFAM" id="SSF49464">
    <property type="entry name" value="Carboxypeptidase regulatory domain-like"/>
    <property type="match status" value="1"/>
</dbReference>
<evidence type="ECO:0000256" key="3">
    <source>
        <dbReference type="ARBA" id="ARBA00022452"/>
    </source>
</evidence>
<dbReference type="SUPFAM" id="SSF56935">
    <property type="entry name" value="Porins"/>
    <property type="match status" value="1"/>
</dbReference>
<comment type="subcellular location">
    <subcellularLocation>
        <location evidence="1 7">Cell outer membrane</location>
        <topology evidence="1 7">Multi-pass membrane protein</topology>
    </subcellularLocation>
</comment>
<dbReference type="InterPro" id="IPR012910">
    <property type="entry name" value="Plug_dom"/>
</dbReference>
<dbReference type="EMBL" id="CP040442">
    <property type="protein sequence ID" value="QOW10609.1"/>
    <property type="molecule type" value="Genomic_DNA"/>
</dbReference>
<sequence length="1067" mass="120763">MKKILLFLTLCLSLITIAQQQQELKGIVLDNATSAPIADIIVSVADSSQITLTDSEGKFRLKVLSKKVNLILSGKHYESRTVSVKLPQEKILSFTLTPKIFEIEEVTLSTGYQKIAKERATGSFSSVESPLLQQQITTNIIDRLPAIASGVLMSKGTGTSQLMVRGLSSINGPKAPLIILDNFPYEGDINNINPNTVENITILKDAAASSIWGARAANGVIVISTKNARLSLSQKMRLDFTANTTISPKPDLNYLKPITSVDFIDVEKELFNRGYYNNDINSANHPILSPVVNLLNKEKNGLISHESATFEINRLRSIDTRDQYRKYMYQPSVKRQYFLNLSDGTPKLSWLSSLGYDDNKGNLDEGYQRLNLRFQNMWKPLQQLTLSSSTYLTRTANQSGRIGYGGITMKNNAVPYMEFADDSGKALAVSSVYDQNYKNSLAGKGLLDWNYYPLTDWKHSTSKSTATEVIINSAVNYKFFKGLEADLLYQYQWSSGQTDNLNDEQSYYTRNYINQFAQINANGLVSFIVPKGGILDKTNRLTYTNSLRGQLNYNQTFNKNRISALVGAETRSSNNKIEYNRFYGYNEKNLTTGSIDYTKQYPNFVTGSTGFIQRNQSLGEQNTRFVSLYANASYTFDGKYILSGSARRDASNLFGLNTNDQWNPFWSTGLAWDISKESFYKSSFLPFLKLRSSYGHNGNINPAMVAVTTIAYYRENSPYTNHPTARFDNYYNPSLKWESTRMANFALDFATPQQRISGSVEYFTKKSDNLFGSTPIDYTTGIMNMLWNIAAMQGRGWDVELKTFNIDKTFKWKSILNMSIYHDKITQYYMNNKVARNFVQPDISAFITGLEGMPVYSIFGYKWAGLDPQNGDPLGYLEGNVSKDYADILNADIKADNLQYFGSAVPTHYGSFVNSFSYKNFSLDVGMLYKMGYWFRRNSINYTALYNSWLGHTDYEERWQKPGDEAFTNVPSNQYVSNSNRDAFYNGASILVEKGDNIRLQYINIAYNLTRDHWAKMPLKNLNVYFNADNLGILWRANKAGIDPDYNITNTNLKPSINFTLGLKANF</sequence>
<keyword evidence="11" id="KW-1185">Reference proteome</keyword>
<feature type="signal peptide" evidence="8">
    <location>
        <begin position="1"/>
        <end position="18"/>
    </location>
</feature>
<dbReference type="InterPro" id="IPR023997">
    <property type="entry name" value="TonB-dep_OMP_SusC/RagA_CS"/>
</dbReference>
<dbReference type="RefSeq" id="WP_193810775.1">
    <property type="nucleotide sequence ID" value="NZ_CP040442.1"/>
</dbReference>
<gene>
    <name evidence="10" type="ORF">Q73A0000_09605</name>
</gene>
<evidence type="ECO:0000259" key="9">
    <source>
        <dbReference type="Pfam" id="PF07715"/>
    </source>
</evidence>
<feature type="domain" description="TonB-dependent receptor plug" evidence="9">
    <location>
        <begin position="117"/>
        <end position="220"/>
    </location>
</feature>
<dbReference type="Gene3D" id="2.40.170.20">
    <property type="entry name" value="TonB-dependent receptor, beta-barrel domain"/>
    <property type="match status" value="1"/>
</dbReference>
<evidence type="ECO:0000256" key="2">
    <source>
        <dbReference type="ARBA" id="ARBA00022448"/>
    </source>
</evidence>
<dbReference type="Proteomes" id="UP000594195">
    <property type="component" value="Chromosome"/>
</dbReference>
<dbReference type="InterPro" id="IPR008969">
    <property type="entry name" value="CarboxyPept-like_regulatory"/>
</dbReference>
<dbReference type="NCBIfam" id="TIGR04056">
    <property type="entry name" value="OMP_RagA_SusC"/>
    <property type="match status" value="1"/>
</dbReference>
<dbReference type="Gene3D" id="2.170.130.10">
    <property type="entry name" value="TonB-dependent receptor, plug domain"/>
    <property type="match status" value="1"/>
</dbReference>
<evidence type="ECO:0000313" key="10">
    <source>
        <dbReference type="EMBL" id="QOW10609.1"/>
    </source>
</evidence>
<evidence type="ECO:0000256" key="5">
    <source>
        <dbReference type="ARBA" id="ARBA00023136"/>
    </source>
</evidence>
<evidence type="ECO:0000256" key="6">
    <source>
        <dbReference type="ARBA" id="ARBA00023237"/>
    </source>
</evidence>
<name>A0A7M2Y9W3_9FLAO</name>
<evidence type="ECO:0000256" key="4">
    <source>
        <dbReference type="ARBA" id="ARBA00022692"/>
    </source>
</evidence>
<accession>A0A7M2Y9W3</accession>
<evidence type="ECO:0000256" key="1">
    <source>
        <dbReference type="ARBA" id="ARBA00004571"/>
    </source>
</evidence>
<keyword evidence="8" id="KW-0732">Signal</keyword>
<evidence type="ECO:0000313" key="11">
    <source>
        <dbReference type="Proteomes" id="UP000594195"/>
    </source>
</evidence>
<dbReference type="InterPro" id="IPR039426">
    <property type="entry name" value="TonB-dep_rcpt-like"/>
</dbReference>